<dbReference type="AlphaFoldDB" id="A0A090AIV8"/>
<name>A0A090AIV8_9GAMM</name>
<dbReference type="InterPro" id="IPR014555">
    <property type="entry name" value="RecF-like"/>
</dbReference>
<dbReference type="InterPro" id="IPR027417">
    <property type="entry name" value="P-loop_NTPase"/>
</dbReference>
<dbReference type="InterPro" id="IPR003959">
    <property type="entry name" value="ATPase_AAA_core"/>
</dbReference>
<dbReference type="HOGENOM" id="CLU_035814_0_0_6"/>
<dbReference type="GO" id="GO:0016887">
    <property type="term" value="F:ATP hydrolysis activity"/>
    <property type="evidence" value="ECO:0007669"/>
    <property type="project" value="InterPro"/>
</dbReference>
<proteinExistence type="predicted"/>
<gene>
    <name evidence="2" type="ORF">THII_1110</name>
</gene>
<dbReference type="Pfam" id="PF13304">
    <property type="entry name" value="AAA_21"/>
    <property type="match status" value="1"/>
</dbReference>
<evidence type="ECO:0000259" key="1">
    <source>
        <dbReference type="Pfam" id="PF13304"/>
    </source>
</evidence>
<dbReference type="PANTHER" id="PTHR40396:SF1">
    <property type="entry name" value="ATPASE AAA-TYPE CORE DOMAIN-CONTAINING PROTEIN"/>
    <property type="match status" value="1"/>
</dbReference>
<dbReference type="PIRSF" id="PIRSF029347">
    <property type="entry name" value="RecF"/>
    <property type="match status" value="1"/>
</dbReference>
<dbReference type="EMBL" id="AP014633">
    <property type="protein sequence ID" value="BAP55407.1"/>
    <property type="molecule type" value="Genomic_DNA"/>
</dbReference>
<protein>
    <recommendedName>
        <fullName evidence="1">ATPase AAA-type core domain-containing protein</fullName>
    </recommendedName>
</protein>
<reference evidence="2 3" key="1">
    <citation type="journal article" date="2014" name="ISME J.">
        <title>Ecophysiology of Thioploca ingrica as revealed by the complete genome sequence supplemented with proteomic evidence.</title>
        <authorList>
            <person name="Kojima H."/>
            <person name="Ogura Y."/>
            <person name="Yamamoto N."/>
            <person name="Togashi T."/>
            <person name="Mori H."/>
            <person name="Watanabe T."/>
            <person name="Nemoto F."/>
            <person name="Kurokawa K."/>
            <person name="Hayashi T."/>
            <person name="Fukui M."/>
        </authorList>
    </citation>
    <scope>NUCLEOTIDE SEQUENCE [LARGE SCALE GENOMIC DNA]</scope>
</reference>
<sequence length="404" mass="46329">MAMKTQIEQIKVKNFKLYKDLHVTDLQRLNVFLGANGSGKTTFFKIFSFLAACLKENVTVAVNREGGFKEVITRGCDSQKDLLEFEIKFRNFEQGEKSPLITYELKIGFNRGRTFVEKEVLKYRRGRSGKPWHFLDYSKGIGSAIKNEQDYDDQAWKAKEEREEQPLGAEDILALKGLGQFERYKTIKSFRALLEQWLVSNLQNEEMRKINEVGADQQLSTSGNNLGQVASYLHEYHPNIFQMILAKMKQRVPGIDKVDASINEAGQILLKFSDNSFTDPFISKHTSDGTIKMFAYLVLLHDPAPRPLLCIEEPENYLYPTLLRELAEELREYAQQGGQVFVSTHSPDFVDALNIDELFLVKKAKGISGIYSAKKYDNQITELYENGCELGWLWQHGYFKGIDP</sequence>
<dbReference type="GO" id="GO:0005524">
    <property type="term" value="F:ATP binding"/>
    <property type="evidence" value="ECO:0007669"/>
    <property type="project" value="InterPro"/>
</dbReference>
<evidence type="ECO:0000313" key="3">
    <source>
        <dbReference type="Proteomes" id="UP000031623"/>
    </source>
</evidence>
<dbReference type="Proteomes" id="UP000031623">
    <property type="component" value="Chromosome"/>
</dbReference>
<accession>A0A090AIV8</accession>
<dbReference type="STRING" id="40754.THII_1110"/>
<dbReference type="SUPFAM" id="SSF52540">
    <property type="entry name" value="P-loop containing nucleoside triphosphate hydrolases"/>
    <property type="match status" value="1"/>
</dbReference>
<keyword evidence="3" id="KW-1185">Reference proteome</keyword>
<organism evidence="2 3">
    <name type="scientific">Thioploca ingrica</name>
    <dbReference type="NCBI Taxonomy" id="40754"/>
    <lineage>
        <taxon>Bacteria</taxon>
        <taxon>Pseudomonadati</taxon>
        <taxon>Pseudomonadota</taxon>
        <taxon>Gammaproteobacteria</taxon>
        <taxon>Thiotrichales</taxon>
        <taxon>Thiotrichaceae</taxon>
        <taxon>Thioploca</taxon>
    </lineage>
</organism>
<dbReference type="PANTHER" id="PTHR40396">
    <property type="entry name" value="ATPASE-LIKE PROTEIN"/>
    <property type="match status" value="1"/>
</dbReference>
<dbReference type="Gene3D" id="3.40.50.300">
    <property type="entry name" value="P-loop containing nucleotide triphosphate hydrolases"/>
    <property type="match status" value="1"/>
</dbReference>
<evidence type="ECO:0000313" key="2">
    <source>
        <dbReference type="EMBL" id="BAP55407.1"/>
    </source>
</evidence>
<feature type="domain" description="ATPase AAA-type core" evidence="1">
    <location>
        <begin position="29"/>
        <end position="351"/>
    </location>
</feature>
<dbReference type="KEGG" id="tig:THII_1110"/>